<proteinExistence type="predicted"/>
<dbReference type="PROSITE" id="PS01102">
    <property type="entry name" value="ZF_DKSA_1"/>
    <property type="match status" value="1"/>
</dbReference>
<dbReference type="EMBL" id="CP162411">
    <property type="protein sequence ID" value="XDL13249.1"/>
    <property type="molecule type" value="Genomic_DNA"/>
</dbReference>
<keyword evidence="3" id="KW-0862">Zinc</keyword>
<dbReference type="SUPFAM" id="SSF57716">
    <property type="entry name" value="Glucocorticoid receptor-like (DNA-binding domain)"/>
    <property type="match status" value="1"/>
</dbReference>
<dbReference type="InterPro" id="IPR020458">
    <property type="entry name" value="Znf_DskA_TraR_CS"/>
</dbReference>
<dbReference type="Gene3D" id="1.20.120.910">
    <property type="entry name" value="DksA, coiled-coil domain"/>
    <property type="match status" value="1"/>
</dbReference>
<dbReference type="GO" id="GO:0008270">
    <property type="term" value="F:zinc ion binding"/>
    <property type="evidence" value="ECO:0007669"/>
    <property type="project" value="UniProtKB-KW"/>
</dbReference>
<feature type="domain" description="Zinc finger DksA/TraR C4-type" evidence="5">
    <location>
        <begin position="34"/>
        <end position="64"/>
    </location>
</feature>
<dbReference type="AlphaFoldDB" id="A0AB39I6N6"/>
<dbReference type="NCBIfam" id="TIGR02419">
    <property type="entry name" value="C4_traR_proteo"/>
    <property type="match status" value="1"/>
</dbReference>
<gene>
    <name evidence="6" type="ORF">LF923_0013635</name>
</gene>
<organism evidence="6">
    <name type="scientific">Dickeya oryzae</name>
    <dbReference type="NCBI Taxonomy" id="1240404"/>
    <lineage>
        <taxon>Bacteria</taxon>
        <taxon>Pseudomonadati</taxon>
        <taxon>Pseudomonadota</taxon>
        <taxon>Gammaproteobacteria</taxon>
        <taxon>Enterobacterales</taxon>
        <taxon>Pectobacteriaceae</taxon>
        <taxon>Dickeya</taxon>
    </lineage>
</organism>
<protein>
    <submittedName>
        <fullName evidence="6">TraR/DksA family transcriptional regulator</fullName>
    </submittedName>
</protein>
<accession>A0AB39I6N6</accession>
<dbReference type="PANTHER" id="PTHR38777">
    <property type="entry name" value="FELS-2 PROPHAGE PROTEIN"/>
    <property type="match status" value="1"/>
</dbReference>
<dbReference type="RefSeq" id="WP_027711627.1">
    <property type="nucleotide sequence ID" value="NZ_CP162411.1"/>
</dbReference>
<name>A0AB39I6N6_9GAMM</name>
<keyword evidence="2" id="KW-0863">Zinc-finger</keyword>
<evidence type="ECO:0000256" key="1">
    <source>
        <dbReference type="ARBA" id="ARBA00022723"/>
    </source>
</evidence>
<dbReference type="InterPro" id="IPR012783">
    <property type="entry name" value="Znf_C4_TraR"/>
</dbReference>
<feature type="zinc finger region" description="dksA C4-type" evidence="4">
    <location>
        <begin position="35"/>
        <end position="59"/>
    </location>
</feature>
<reference evidence="6" key="1">
    <citation type="submission" date="2024-07" db="EMBL/GenBank/DDBJ databases">
        <authorList>
            <person name="Pedron J."/>
        </authorList>
    </citation>
    <scope>NUCLEOTIDE SEQUENCE</scope>
    <source>
        <strain evidence="6">A642-S2-A17</strain>
    </source>
</reference>
<dbReference type="PANTHER" id="PTHR38777:SF1">
    <property type="entry name" value="DNAK SUPPRESSOR PROTEIN"/>
    <property type="match status" value="1"/>
</dbReference>
<evidence type="ECO:0000256" key="2">
    <source>
        <dbReference type="ARBA" id="ARBA00022771"/>
    </source>
</evidence>
<sequence length="74" mass="8281">MADHIDISQEQQETLLTAQIQKARMSPGMASQHTCEDCNAPIPEARRIAVPGVCCCVTCQEIRELKQRHYRGAL</sequence>
<evidence type="ECO:0000256" key="4">
    <source>
        <dbReference type="PROSITE-ProRule" id="PRU00510"/>
    </source>
</evidence>
<evidence type="ECO:0000259" key="5">
    <source>
        <dbReference type="Pfam" id="PF01258"/>
    </source>
</evidence>
<dbReference type="PROSITE" id="PS51128">
    <property type="entry name" value="ZF_DKSA_2"/>
    <property type="match status" value="1"/>
</dbReference>
<evidence type="ECO:0000256" key="3">
    <source>
        <dbReference type="ARBA" id="ARBA00022833"/>
    </source>
</evidence>
<dbReference type="Pfam" id="PF01258">
    <property type="entry name" value="zf-dskA_traR"/>
    <property type="match status" value="1"/>
</dbReference>
<evidence type="ECO:0000313" key="6">
    <source>
        <dbReference type="EMBL" id="XDL13249.1"/>
    </source>
</evidence>
<keyword evidence="1" id="KW-0479">Metal-binding</keyword>
<dbReference type="InterPro" id="IPR000962">
    <property type="entry name" value="Znf_DskA_TraR"/>
</dbReference>
<dbReference type="GO" id="GO:1900378">
    <property type="term" value="P:positive regulation of secondary metabolite biosynthetic process"/>
    <property type="evidence" value="ECO:0007669"/>
    <property type="project" value="TreeGrafter"/>
</dbReference>